<dbReference type="Gene3D" id="6.10.340.10">
    <property type="match status" value="1"/>
</dbReference>
<dbReference type="GO" id="GO:0005886">
    <property type="term" value="C:plasma membrane"/>
    <property type="evidence" value="ECO:0007669"/>
    <property type="project" value="UniProtKB-SubCell"/>
</dbReference>
<dbReference type="PRINTS" id="PR00344">
    <property type="entry name" value="BCTRLSENSOR"/>
</dbReference>
<name>A0A3D9R3R5_9BACL</name>
<dbReference type="EC" id="2.7.13.3" evidence="3"/>
<keyword evidence="6" id="KW-0808">Transferase</keyword>
<dbReference type="FunFam" id="3.30.565.10:FF:000006">
    <property type="entry name" value="Sensor histidine kinase WalK"/>
    <property type="match status" value="1"/>
</dbReference>
<dbReference type="Gene3D" id="1.10.287.130">
    <property type="match status" value="1"/>
</dbReference>
<accession>A0A3D9R3R5</accession>
<sequence length="465" mass="52386">MLNSIFRKWLWASACITLVVLLLMTAAVSWLVQRNYYKQGMERLNEQSVYVEEAYQQHLSGELTAADFRKELKQLERENKVNISLVGKKVKFLKQDLYEVGVRPDVKSWIDTVSGGERIEHISKFRKEDNGTMLVVGFPLMKNDQVTAAAFIYSPSADVRALAEPIRRSIWLIALACAGPLILLLWLATRRFVRPIRQISEAAASIAGGDFSSRVHVTGQDELARLGDSFNAMAGRMERIEDQRRRLIMEISHELRTPLTSIRGTLQALRDGLLSGKEQEEFVELSLGESVRLGRLIDSIHELSAFEEHQIKFDWEQVDLTELTEQSAQQLRTKAESAGMRLHAQADERIVLRGDPMRLRQVLLNLIGNALEHNASGTEVCVRVERKERKAVITVSDNGQGIAAEHLPHLFERLYKAESSRTSRGSGLGLTIVRYIVQAHGGTIAVRSEQGKGTAFQVELPMTNF</sequence>
<dbReference type="OrthoDB" id="2359336at2"/>
<evidence type="ECO:0000256" key="7">
    <source>
        <dbReference type="ARBA" id="ARBA00022692"/>
    </source>
</evidence>
<evidence type="ECO:0000256" key="8">
    <source>
        <dbReference type="ARBA" id="ARBA00022741"/>
    </source>
</evidence>
<keyword evidence="8" id="KW-0547">Nucleotide-binding</keyword>
<dbReference type="CDD" id="cd06225">
    <property type="entry name" value="HAMP"/>
    <property type="match status" value="1"/>
</dbReference>
<organism evidence="17 18">
    <name type="scientific">Paenibacillus taihuensis</name>
    <dbReference type="NCBI Taxonomy" id="1156355"/>
    <lineage>
        <taxon>Bacteria</taxon>
        <taxon>Bacillati</taxon>
        <taxon>Bacillota</taxon>
        <taxon>Bacilli</taxon>
        <taxon>Bacillales</taxon>
        <taxon>Paenibacillaceae</taxon>
        <taxon>Paenibacillus</taxon>
    </lineage>
</organism>
<comment type="caution">
    <text evidence="17">The sequence shown here is derived from an EMBL/GenBank/DDBJ whole genome shotgun (WGS) entry which is preliminary data.</text>
</comment>
<dbReference type="InterPro" id="IPR036890">
    <property type="entry name" value="HATPase_C_sf"/>
</dbReference>
<protein>
    <recommendedName>
        <fullName evidence="3">histidine kinase</fullName>
        <ecNumber evidence="3">2.7.13.3</ecNumber>
    </recommendedName>
</protein>
<keyword evidence="7 14" id="KW-0812">Transmembrane</keyword>
<feature type="transmembrane region" description="Helical" evidence="14">
    <location>
        <begin position="170"/>
        <end position="188"/>
    </location>
</feature>
<keyword evidence="13 14" id="KW-0472">Membrane</keyword>
<dbReference type="Gene3D" id="3.30.565.10">
    <property type="entry name" value="Histidine kinase-like ATPase, C-terminal domain"/>
    <property type="match status" value="1"/>
</dbReference>
<comment type="subcellular location">
    <subcellularLocation>
        <location evidence="2">Cell membrane</location>
        <topology evidence="2">Multi-pass membrane protein</topology>
    </subcellularLocation>
</comment>
<dbReference type="Proteomes" id="UP000256304">
    <property type="component" value="Unassembled WGS sequence"/>
</dbReference>
<dbReference type="SMART" id="SM00387">
    <property type="entry name" value="HATPase_c"/>
    <property type="match status" value="1"/>
</dbReference>
<dbReference type="InterPro" id="IPR004358">
    <property type="entry name" value="Sig_transdc_His_kin-like_C"/>
</dbReference>
<evidence type="ECO:0000256" key="4">
    <source>
        <dbReference type="ARBA" id="ARBA00022475"/>
    </source>
</evidence>
<dbReference type="SUPFAM" id="SSF158472">
    <property type="entry name" value="HAMP domain-like"/>
    <property type="match status" value="1"/>
</dbReference>
<comment type="catalytic activity">
    <reaction evidence="1">
        <text>ATP + protein L-histidine = ADP + protein N-phospho-L-histidine.</text>
        <dbReference type="EC" id="2.7.13.3"/>
    </reaction>
</comment>
<dbReference type="InterPro" id="IPR003661">
    <property type="entry name" value="HisK_dim/P_dom"/>
</dbReference>
<dbReference type="SUPFAM" id="SSF55874">
    <property type="entry name" value="ATPase domain of HSP90 chaperone/DNA topoisomerase II/histidine kinase"/>
    <property type="match status" value="1"/>
</dbReference>
<dbReference type="GO" id="GO:0000155">
    <property type="term" value="F:phosphorelay sensor kinase activity"/>
    <property type="evidence" value="ECO:0007669"/>
    <property type="project" value="InterPro"/>
</dbReference>
<dbReference type="CDD" id="cd00075">
    <property type="entry name" value="HATPase"/>
    <property type="match status" value="1"/>
</dbReference>
<dbReference type="SMART" id="SM00388">
    <property type="entry name" value="HisKA"/>
    <property type="match status" value="1"/>
</dbReference>
<dbReference type="Pfam" id="PF00512">
    <property type="entry name" value="HisKA"/>
    <property type="match status" value="1"/>
</dbReference>
<evidence type="ECO:0000313" key="17">
    <source>
        <dbReference type="EMBL" id="REE67962.1"/>
    </source>
</evidence>
<dbReference type="CDD" id="cd00082">
    <property type="entry name" value="HisKA"/>
    <property type="match status" value="1"/>
</dbReference>
<dbReference type="RefSeq" id="WP_116191751.1">
    <property type="nucleotide sequence ID" value="NZ_QTTN01000040.1"/>
</dbReference>
<keyword evidence="5" id="KW-0597">Phosphoprotein</keyword>
<evidence type="ECO:0000259" key="16">
    <source>
        <dbReference type="PROSITE" id="PS50885"/>
    </source>
</evidence>
<evidence type="ECO:0000256" key="13">
    <source>
        <dbReference type="ARBA" id="ARBA00023136"/>
    </source>
</evidence>
<dbReference type="PROSITE" id="PS50109">
    <property type="entry name" value="HIS_KIN"/>
    <property type="match status" value="1"/>
</dbReference>
<dbReference type="InterPro" id="IPR003594">
    <property type="entry name" value="HATPase_dom"/>
</dbReference>
<evidence type="ECO:0000256" key="6">
    <source>
        <dbReference type="ARBA" id="ARBA00022679"/>
    </source>
</evidence>
<proteinExistence type="predicted"/>
<feature type="domain" description="HAMP" evidence="16">
    <location>
        <begin position="190"/>
        <end position="242"/>
    </location>
</feature>
<dbReference type="InterPro" id="IPR005467">
    <property type="entry name" value="His_kinase_dom"/>
</dbReference>
<evidence type="ECO:0000256" key="2">
    <source>
        <dbReference type="ARBA" id="ARBA00004651"/>
    </source>
</evidence>
<dbReference type="AlphaFoldDB" id="A0A3D9R3R5"/>
<dbReference type="GO" id="GO:0005524">
    <property type="term" value="F:ATP binding"/>
    <property type="evidence" value="ECO:0007669"/>
    <property type="project" value="UniProtKB-KW"/>
</dbReference>
<keyword evidence="12" id="KW-0902">Two-component regulatory system</keyword>
<evidence type="ECO:0000259" key="15">
    <source>
        <dbReference type="PROSITE" id="PS50109"/>
    </source>
</evidence>
<keyword evidence="4" id="KW-1003">Cell membrane</keyword>
<dbReference type="Pfam" id="PF00672">
    <property type="entry name" value="HAMP"/>
    <property type="match status" value="1"/>
</dbReference>
<dbReference type="SMART" id="SM00304">
    <property type="entry name" value="HAMP"/>
    <property type="match status" value="1"/>
</dbReference>
<evidence type="ECO:0000256" key="10">
    <source>
        <dbReference type="ARBA" id="ARBA00022840"/>
    </source>
</evidence>
<keyword evidence="18" id="KW-1185">Reference proteome</keyword>
<evidence type="ECO:0000256" key="5">
    <source>
        <dbReference type="ARBA" id="ARBA00022553"/>
    </source>
</evidence>
<keyword evidence="11 14" id="KW-1133">Transmembrane helix</keyword>
<dbReference type="PANTHER" id="PTHR45528:SF1">
    <property type="entry name" value="SENSOR HISTIDINE KINASE CPXA"/>
    <property type="match status" value="1"/>
</dbReference>
<evidence type="ECO:0000256" key="14">
    <source>
        <dbReference type="SAM" id="Phobius"/>
    </source>
</evidence>
<dbReference type="InterPro" id="IPR003660">
    <property type="entry name" value="HAMP_dom"/>
</dbReference>
<dbReference type="InterPro" id="IPR036097">
    <property type="entry name" value="HisK_dim/P_sf"/>
</dbReference>
<feature type="domain" description="Histidine kinase" evidence="15">
    <location>
        <begin position="250"/>
        <end position="464"/>
    </location>
</feature>
<gene>
    <name evidence="17" type="ORF">A8990_14011</name>
</gene>
<evidence type="ECO:0000256" key="1">
    <source>
        <dbReference type="ARBA" id="ARBA00000085"/>
    </source>
</evidence>
<dbReference type="PANTHER" id="PTHR45528">
    <property type="entry name" value="SENSOR HISTIDINE KINASE CPXA"/>
    <property type="match status" value="1"/>
</dbReference>
<evidence type="ECO:0000256" key="12">
    <source>
        <dbReference type="ARBA" id="ARBA00023012"/>
    </source>
</evidence>
<keyword evidence="10" id="KW-0067">ATP-binding</keyword>
<dbReference type="InterPro" id="IPR050398">
    <property type="entry name" value="HssS/ArlS-like"/>
</dbReference>
<dbReference type="EMBL" id="QTTN01000040">
    <property type="protein sequence ID" value="REE67962.1"/>
    <property type="molecule type" value="Genomic_DNA"/>
</dbReference>
<evidence type="ECO:0000256" key="9">
    <source>
        <dbReference type="ARBA" id="ARBA00022777"/>
    </source>
</evidence>
<keyword evidence="9 17" id="KW-0418">Kinase</keyword>
<evidence type="ECO:0000256" key="3">
    <source>
        <dbReference type="ARBA" id="ARBA00012438"/>
    </source>
</evidence>
<evidence type="ECO:0000256" key="11">
    <source>
        <dbReference type="ARBA" id="ARBA00022989"/>
    </source>
</evidence>
<dbReference type="PROSITE" id="PS50885">
    <property type="entry name" value="HAMP"/>
    <property type="match status" value="1"/>
</dbReference>
<evidence type="ECO:0000313" key="18">
    <source>
        <dbReference type="Proteomes" id="UP000256304"/>
    </source>
</evidence>
<dbReference type="SUPFAM" id="SSF47384">
    <property type="entry name" value="Homodimeric domain of signal transducing histidine kinase"/>
    <property type="match status" value="1"/>
</dbReference>
<reference evidence="17 18" key="1">
    <citation type="submission" date="2018-08" db="EMBL/GenBank/DDBJ databases">
        <title>Genomic Encyclopedia of Type Strains, Phase III (KMG-III): the genomes of soil and plant-associated and newly described type strains.</title>
        <authorList>
            <person name="Whitman W."/>
        </authorList>
    </citation>
    <scope>NUCLEOTIDE SEQUENCE [LARGE SCALE GENOMIC DNA]</scope>
    <source>
        <strain evidence="17 18">CGMCC 1.10966</strain>
    </source>
</reference>
<dbReference type="Pfam" id="PF02518">
    <property type="entry name" value="HATPase_c"/>
    <property type="match status" value="1"/>
</dbReference>